<sequence>MRLTAPSFIVFLISLVLFVIAVLPLAGIAIPSIGVSTLWLLIAAYVVLAAGVLFKGI</sequence>
<name>A0A2S3UPU5_9HYPH</name>
<dbReference type="RefSeq" id="WP_170107245.1">
    <property type="nucleotide sequence ID" value="NZ_PPCN01000008.1"/>
</dbReference>
<keyword evidence="1" id="KW-1133">Transmembrane helix</keyword>
<keyword evidence="1" id="KW-0812">Transmembrane</keyword>
<evidence type="ECO:0000313" key="2">
    <source>
        <dbReference type="EMBL" id="POF29738.1"/>
    </source>
</evidence>
<organism evidence="2 3">
    <name type="scientific">Roseibium marinum</name>
    <dbReference type="NCBI Taxonomy" id="281252"/>
    <lineage>
        <taxon>Bacteria</taxon>
        <taxon>Pseudomonadati</taxon>
        <taxon>Pseudomonadota</taxon>
        <taxon>Alphaproteobacteria</taxon>
        <taxon>Hyphomicrobiales</taxon>
        <taxon>Stappiaceae</taxon>
        <taxon>Roseibium</taxon>
    </lineage>
</organism>
<dbReference type="EMBL" id="PPCN01000008">
    <property type="protein sequence ID" value="POF29738.1"/>
    <property type="molecule type" value="Genomic_DNA"/>
</dbReference>
<keyword evidence="1" id="KW-0472">Membrane</keyword>
<accession>A0A2S3UPU5</accession>
<feature type="transmembrane region" description="Helical" evidence="1">
    <location>
        <begin position="7"/>
        <end position="30"/>
    </location>
</feature>
<proteinExistence type="predicted"/>
<feature type="transmembrane region" description="Helical" evidence="1">
    <location>
        <begin position="36"/>
        <end position="54"/>
    </location>
</feature>
<reference evidence="2 3" key="1">
    <citation type="submission" date="2018-01" db="EMBL/GenBank/DDBJ databases">
        <title>Genomic Encyclopedia of Archaeal and Bacterial Type Strains, Phase II (KMG-II): from individual species to whole genera.</title>
        <authorList>
            <person name="Goeker M."/>
        </authorList>
    </citation>
    <scope>NUCLEOTIDE SEQUENCE [LARGE SCALE GENOMIC DNA]</scope>
    <source>
        <strain evidence="2 3">DSM 17023</strain>
    </source>
</reference>
<evidence type="ECO:0000313" key="3">
    <source>
        <dbReference type="Proteomes" id="UP000236959"/>
    </source>
</evidence>
<dbReference type="AlphaFoldDB" id="A0A2S3UPU5"/>
<comment type="caution">
    <text evidence="2">The sequence shown here is derived from an EMBL/GenBank/DDBJ whole genome shotgun (WGS) entry which is preliminary data.</text>
</comment>
<protein>
    <submittedName>
        <fullName evidence="2">Uncharacterized protein</fullName>
    </submittedName>
</protein>
<evidence type="ECO:0000256" key="1">
    <source>
        <dbReference type="SAM" id="Phobius"/>
    </source>
</evidence>
<keyword evidence="3" id="KW-1185">Reference proteome</keyword>
<gene>
    <name evidence="2" type="ORF">CLV41_108163</name>
</gene>
<dbReference type="Proteomes" id="UP000236959">
    <property type="component" value="Unassembled WGS sequence"/>
</dbReference>